<feature type="domain" description="Isopropylmalate dehydrogenase-like" evidence="3">
    <location>
        <begin position="10"/>
        <end position="356"/>
    </location>
</feature>
<evidence type="ECO:0000313" key="4">
    <source>
        <dbReference type="EMBL" id="MEH0095442.1"/>
    </source>
</evidence>
<evidence type="ECO:0000256" key="1">
    <source>
        <dbReference type="ARBA" id="ARBA00007769"/>
    </source>
</evidence>
<dbReference type="Pfam" id="PF00180">
    <property type="entry name" value="Iso_dh"/>
    <property type="match status" value="1"/>
</dbReference>
<proteinExistence type="inferred from homology"/>
<protein>
    <submittedName>
        <fullName evidence="4">Isocitrate/isopropylmalate dehydrogenase family protein</fullName>
    </submittedName>
</protein>
<sequence>MTAQPSAPVSLLVLDGDGISPEITEATLNVLDAVQRRLGLRFQVSRAEVGLRPLAAQGTTFPAGLLEQARAADGVILGPVSHNDYPPASEGGINPSGHLRKHLDLFANIRPAKSHPDFPARCGVPVDLVIVRENTEGFYADRTMFAGTGEFMPTEDVAIAMRKVTRQGSLRIAEAGFRTARQRGGKLTVVHKANVLRISDGLFLSCTRETAKAYPDVQVEEVLVDAMAALLVRDASAFDTIVTTNMFGDILSDQATEIAGSIGLAASLNAGTDHAMAQAQHGSAPSIAGQDRANPASLINSAAMLLRWLAERWQDARLDEAAGMIEAAVTRVIAVPEWRTGDMGGPLGTAAFTARIVEAIESSCILGDAQ</sequence>
<dbReference type="Proteomes" id="UP001380822">
    <property type="component" value="Unassembled WGS sequence"/>
</dbReference>
<reference evidence="4 5" key="1">
    <citation type="submission" date="2024-02" db="EMBL/GenBank/DDBJ databases">
        <title>A new putative Pannonibacter species isolated from two cases of bloodstream infections in paediatric patients.</title>
        <authorList>
            <person name="Castellana S."/>
            <person name="De Laurentiis V."/>
            <person name="Grassi M."/>
            <person name="De Leonardis F."/>
            <person name="Mosca A."/>
            <person name="De Carlo C."/>
            <person name="Sparapano E."/>
            <person name="Ronga L."/>
            <person name="Santacroce L."/>
            <person name="Chironna M."/>
            <person name="De Robertis A."/>
            <person name="Bianco A."/>
            <person name="Del Sambro L."/>
            <person name="Capozzi L."/>
            <person name="Parisi A."/>
        </authorList>
    </citation>
    <scope>NUCLEOTIDE SEQUENCE [LARGE SCALE GENOMIC DNA]</scope>
    <source>
        <strain evidence="4 5">Pt2</strain>
    </source>
</reference>
<comment type="caution">
    <text evidence="4">The sequence shown here is derived from an EMBL/GenBank/DDBJ whole genome shotgun (WGS) entry which is preliminary data.</text>
</comment>
<name>A0ABU7ZK66_9HYPH</name>
<gene>
    <name evidence="4" type="ORF">V6L76_04215</name>
</gene>
<organism evidence="4 5">
    <name type="scientific">Pannonibacter anstelovis</name>
    <dbReference type="NCBI Taxonomy" id="3121537"/>
    <lineage>
        <taxon>Bacteria</taxon>
        <taxon>Pseudomonadati</taxon>
        <taxon>Pseudomonadota</taxon>
        <taxon>Alphaproteobacteria</taxon>
        <taxon>Hyphomicrobiales</taxon>
        <taxon>Stappiaceae</taxon>
        <taxon>Pannonibacter</taxon>
    </lineage>
</organism>
<evidence type="ECO:0000256" key="2">
    <source>
        <dbReference type="ARBA" id="ARBA00023002"/>
    </source>
</evidence>
<dbReference type="PROSITE" id="PS00470">
    <property type="entry name" value="IDH_IMDH"/>
    <property type="match status" value="1"/>
</dbReference>
<evidence type="ECO:0000313" key="5">
    <source>
        <dbReference type="Proteomes" id="UP001380822"/>
    </source>
</evidence>
<dbReference type="SMART" id="SM01329">
    <property type="entry name" value="Iso_dh"/>
    <property type="match status" value="1"/>
</dbReference>
<keyword evidence="2" id="KW-0560">Oxidoreductase</keyword>
<dbReference type="PANTHER" id="PTHR11835">
    <property type="entry name" value="DECARBOXYLATING DEHYDROGENASES-ISOCITRATE, ISOPROPYLMALATE, TARTRATE"/>
    <property type="match status" value="1"/>
</dbReference>
<dbReference type="SUPFAM" id="SSF53659">
    <property type="entry name" value="Isocitrate/Isopropylmalate dehydrogenase-like"/>
    <property type="match status" value="1"/>
</dbReference>
<dbReference type="Gene3D" id="3.40.718.10">
    <property type="entry name" value="Isopropylmalate Dehydrogenase"/>
    <property type="match status" value="1"/>
</dbReference>
<dbReference type="PANTHER" id="PTHR11835:SF34">
    <property type="entry name" value="ISOCITRATE DEHYDROGENASE [NAD] SUBUNIT ALPHA, MITOCHONDRIAL"/>
    <property type="match status" value="1"/>
</dbReference>
<comment type="similarity">
    <text evidence="1">Belongs to the isocitrate and isopropylmalate dehydrogenases family.</text>
</comment>
<evidence type="ECO:0000259" key="3">
    <source>
        <dbReference type="SMART" id="SM01329"/>
    </source>
</evidence>
<dbReference type="EMBL" id="JBAKBE010000002">
    <property type="protein sequence ID" value="MEH0095442.1"/>
    <property type="molecule type" value="Genomic_DNA"/>
</dbReference>
<accession>A0ABU7ZK66</accession>
<dbReference type="InterPro" id="IPR024084">
    <property type="entry name" value="IsoPropMal-DH-like_dom"/>
</dbReference>
<dbReference type="RefSeq" id="WP_334250263.1">
    <property type="nucleotide sequence ID" value="NZ_JBAKBE010000002.1"/>
</dbReference>
<dbReference type="InterPro" id="IPR019818">
    <property type="entry name" value="IsoCit/isopropylmalate_DH_CS"/>
</dbReference>
<keyword evidence="5" id="KW-1185">Reference proteome</keyword>